<evidence type="ECO:0008006" key="3">
    <source>
        <dbReference type="Google" id="ProtNLM"/>
    </source>
</evidence>
<gene>
    <name evidence="1" type="ORF">SK128_017113</name>
</gene>
<proteinExistence type="predicted"/>
<organism evidence="1 2">
    <name type="scientific">Halocaridina rubra</name>
    <name type="common">Hawaiian red shrimp</name>
    <dbReference type="NCBI Taxonomy" id="373956"/>
    <lineage>
        <taxon>Eukaryota</taxon>
        <taxon>Metazoa</taxon>
        <taxon>Ecdysozoa</taxon>
        <taxon>Arthropoda</taxon>
        <taxon>Crustacea</taxon>
        <taxon>Multicrustacea</taxon>
        <taxon>Malacostraca</taxon>
        <taxon>Eumalacostraca</taxon>
        <taxon>Eucarida</taxon>
        <taxon>Decapoda</taxon>
        <taxon>Pleocyemata</taxon>
        <taxon>Caridea</taxon>
        <taxon>Atyoidea</taxon>
        <taxon>Atyidae</taxon>
        <taxon>Halocaridina</taxon>
    </lineage>
</organism>
<dbReference type="InterPro" id="IPR036179">
    <property type="entry name" value="Ig-like_dom_sf"/>
</dbReference>
<dbReference type="Proteomes" id="UP001381693">
    <property type="component" value="Unassembled WGS sequence"/>
</dbReference>
<accession>A0AAN8XKB2</accession>
<keyword evidence="2" id="KW-1185">Reference proteome</keyword>
<reference evidence="1 2" key="1">
    <citation type="submission" date="2023-11" db="EMBL/GenBank/DDBJ databases">
        <title>Halocaridina rubra genome assembly.</title>
        <authorList>
            <person name="Smith C."/>
        </authorList>
    </citation>
    <scope>NUCLEOTIDE SEQUENCE [LARGE SCALE GENOMIC DNA]</scope>
    <source>
        <strain evidence="1">EP-1</strain>
        <tissue evidence="1">Whole</tissue>
    </source>
</reference>
<name>A0AAN8XKB2_HALRR</name>
<dbReference type="EMBL" id="JAXCGZ010006380">
    <property type="protein sequence ID" value="KAK7079804.1"/>
    <property type="molecule type" value="Genomic_DNA"/>
</dbReference>
<evidence type="ECO:0000313" key="1">
    <source>
        <dbReference type="EMBL" id="KAK7079804.1"/>
    </source>
</evidence>
<dbReference type="InterPro" id="IPR013783">
    <property type="entry name" value="Ig-like_fold"/>
</dbReference>
<comment type="caution">
    <text evidence="1">The sequence shown here is derived from an EMBL/GenBank/DDBJ whole genome shotgun (WGS) entry which is preliminary data.</text>
</comment>
<dbReference type="AlphaFoldDB" id="A0AAN8XKB2"/>
<evidence type="ECO:0000313" key="2">
    <source>
        <dbReference type="Proteomes" id="UP001381693"/>
    </source>
</evidence>
<dbReference type="Gene3D" id="2.60.40.10">
    <property type="entry name" value="Immunoglobulins"/>
    <property type="match status" value="1"/>
</dbReference>
<dbReference type="SUPFAM" id="SSF48726">
    <property type="entry name" value="Immunoglobulin"/>
    <property type="match status" value="1"/>
</dbReference>
<sequence length="65" mass="7286">MTEPPEPSIISGHTTVRRWAIIGDTGRLECRVLAAPAPTFTWTVNDENQILYNGKKYSISHPQGY</sequence>
<protein>
    <recommendedName>
        <fullName evidence="3">Ig-like domain-containing protein</fullName>
    </recommendedName>
</protein>